<evidence type="ECO:0000313" key="4">
    <source>
        <dbReference type="RefSeq" id="XP_030977052.1"/>
    </source>
</evidence>
<feature type="region of interest" description="Disordered" evidence="1">
    <location>
        <begin position="366"/>
        <end position="412"/>
    </location>
</feature>
<dbReference type="Gene3D" id="3.30.870.10">
    <property type="entry name" value="Endonuclease Chain A"/>
    <property type="match status" value="2"/>
</dbReference>
<proteinExistence type="predicted"/>
<dbReference type="GO" id="GO:0030572">
    <property type="term" value="F:phosphatidyltransferase activity"/>
    <property type="evidence" value="ECO:0007669"/>
    <property type="project" value="UniProtKB-ARBA"/>
</dbReference>
<dbReference type="Pfam" id="PF13091">
    <property type="entry name" value="PLDc_2"/>
    <property type="match status" value="1"/>
</dbReference>
<evidence type="ECO:0000313" key="3">
    <source>
        <dbReference type="Proteomes" id="UP000515153"/>
    </source>
</evidence>
<dbReference type="Proteomes" id="UP000515153">
    <property type="component" value="Chromosome VI"/>
</dbReference>
<dbReference type="CDD" id="cd00138">
    <property type="entry name" value="PLDc_SF"/>
    <property type="match status" value="2"/>
</dbReference>
<dbReference type="AlphaFoldDB" id="A0A6P8AQ78"/>
<feature type="compositionally biased region" description="Basic and acidic residues" evidence="1">
    <location>
        <begin position="64"/>
        <end position="77"/>
    </location>
</feature>
<dbReference type="KEGG" id="pgri:PgNI_11282"/>
<dbReference type="PANTHER" id="PTHR21248:SF22">
    <property type="entry name" value="PHOSPHOLIPASE D"/>
    <property type="match status" value="1"/>
</dbReference>
<evidence type="ECO:0000256" key="1">
    <source>
        <dbReference type="SAM" id="MobiDB-lite"/>
    </source>
</evidence>
<feature type="region of interest" description="Disordered" evidence="1">
    <location>
        <begin position="47"/>
        <end position="86"/>
    </location>
</feature>
<feature type="compositionally biased region" description="Polar residues" evidence="1">
    <location>
        <begin position="385"/>
        <end position="400"/>
    </location>
</feature>
<organism evidence="3 4">
    <name type="scientific">Pyricularia grisea</name>
    <name type="common">Crabgrass-specific blast fungus</name>
    <name type="synonym">Magnaporthe grisea</name>
    <dbReference type="NCBI Taxonomy" id="148305"/>
    <lineage>
        <taxon>Eukaryota</taxon>
        <taxon>Fungi</taxon>
        <taxon>Dikarya</taxon>
        <taxon>Ascomycota</taxon>
        <taxon>Pezizomycotina</taxon>
        <taxon>Sordariomycetes</taxon>
        <taxon>Sordariomycetidae</taxon>
        <taxon>Magnaporthales</taxon>
        <taxon>Pyriculariaceae</taxon>
        <taxon>Pyricularia</taxon>
    </lineage>
</organism>
<sequence length="729" mass="80479">MPYLDFLYSLGDFAHQLFVVFPYSAYTTPRAGSNLSPPYKRMNLKAAETEAASADNRLQSQADSESRKSLQLEESHRALVSTKPPPRGFGDELFRLCTAPEDVSSLLASNPEITPNGAWEQLYGKGSDSGSGVTNAIVNGAPPLERLERAARCGKWGENRPSDLFLEMYHDALTTLDEDLSQGVVSPSLMGSNGVMPLTIISTIPDIVRHMANLIVAAEYDVFIATNFWQNSEASKYITEAIRELSRRAEGREKKVVVKIMYDRGSVKQVFDQHHIVPEKDYTGKAVGLPKASEIPNVDLEVMNYHNPLLGTFHAKYMVVDRRIAILQSNNIQDNDNLEMMVHLEGPIVDSVYDMALLSWSKALTPPLPTADRPAATETPRCFDSQGNTDEGTQNGYNHNTPDEPYPEHTTSDPHYDATISAEVRRVQASVTPLPGESRRAAVTKHLNHTTNEGFTPPAEHLVPDSVVGEDPEKIMTPYVKHQPHQPFPMAMVNRPPYGPPKNHDVKNPQNAAWLAALRCASQSVFIQSPTLNAEPLLPAIIDACERGVEVTCYICLGYNDISFADDQNKGELLPMQGGHNEMIAHRLYTSLSDEARGRLHYHWYVAKDATAPLHQGKRQRSCHIKLLVVDWKVAVVGSGNQDTQSWCHSQEVNVLLDLPEEIAEQWREALEVRNQNTGLYGAGSSEDGVWKDAEGKEADGAIGVDPGRFSWGKGIAGAVKRLKGTGGF</sequence>
<dbReference type="GO" id="GO:0032049">
    <property type="term" value="P:cardiolipin biosynthetic process"/>
    <property type="evidence" value="ECO:0007669"/>
    <property type="project" value="UniProtKB-ARBA"/>
</dbReference>
<evidence type="ECO:0000259" key="2">
    <source>
        <dbReference type="PROSITE" id="PS50035"/>
    </source>
</evidence>
<dbReference type="SUPFAM" id="SSF56024">
    <property type="entry name" value="Phospholipase D/nuclease"/>
    <property type="match status" value="2"/>
</dbReference>
<keyword evidence="3" id="KW-1185">Reference proteome</keyword>
<reference evidence="3 4" key="1">
    <citation type="journal article" date="2019" name="Mol. Biol. Evol.">
        <title>Blast fungal genomes show frequent chromosomal changes, gene gains and losses, and effector gene turnover.</title>
        <authorList>
            <person name="Gomez Luciano L.B."/>
            <person name="Jason Tsai I."/>
            <person name="Chuma I."/>
            <person name="Tosa Y."/>
            <person name="Chen Y.H."/>
            <person name="Li J.Y."/>
            <person name="Li M.Y."/>
            <person name="Jade Lu M.Y."/>
            <person name="Nakayashiki H."/>
            <person name="Li W.H."/>
        </authorList>
    </citation>
    <scope>NUCLEOTIDE SEQUENCE [LARGE SCALE GENOMIC DNA]</scope>
    <source>
        <strain evidence="3 4">NI907</strain>
    </source>
</reference>
<dbReference type="InterPro" id="IPR001736">
    <property type="entry name" value="PLipase_D/transphosphatidylase"/>
</dbReference>
<dbReference type="PANTHER" id="PTHR21248">
    <property type="entry name" value="CARDIOLIPIN SYNTHASE"/>
    <property type="match status" value="1"/>
</dbReference>
<name>A0A6P8AQ78_PYRGI</name>
<dbReference type="InterPro" id="IPR025202">
    <property type="entry name" value="PLD-like_dom"/>
</dbReference>
<protein>
    <recommendedName>
        <fullName evidence="2">PLD phosphodiesterase domain-containing protein</fullName>
    </recommendedName>
</protein>
<dbReference type="GeneID" id="41966157"/>
<gene>
    <name evidence="4" type="ORF">PgNI_11282</name>
</gene>
<reference evidence="4" key="3">
    <citation type="submission" date="2025-08" db="UniProtKB">
        <authorList>
            <consortium name="RefSeq"/>
        </authorList>
    </citation>
    <scope>IDENTIFICATION</scope>
    <source>
        <strain evidence="4">NI907</strain>
    </source>
</reference>
<feature type="domain" description="PLD phosphodiesterase" evidence="2">
    <location>
        <begin position="619"/>
        <end position="646"/>
    </location>
</feature>
<feature type="domain" description="PLD phosphodiesterase" evidence="2">
    <location>
        <begin position="309"/>
        <end position="336"/>
    </location>
</feature>
<accession>A0A6P8AQ78</accession>
<reference evidence="4" key="2">
    <citation type="submission" date="2019-10" db="EMBL/GenBank/DDBJ databases">
        <authorList>
            <consortium name="NCBI Genome Project"/>
        </authorList>
    </citation>
    <scope>NUCLEOTIDE SEQUENCE</scope>
    <source>
        <strain evidence="4">NI907</strain>
    </source>
</reference>
<dbReference type="PROSITE" id="PS50035">
    <property type="entry name" value="PLD"/>
    <property type="match status" value="2"/>
</dbReference>
<dbReference type="RefSeq" id="XP_030977052.1">
    <property type="nucleotide sequence ID" value="XM_031131252.1"/>
</dbReference>